<feature type="chain" id="PRO_5032645653" description="Outer membrane protein beta-barrel domain-containing protein" evidence="2">
    <location>
        <begin position="20"/>
        <end position="174"/>
    </location>
</feature>
<dbReference type="Pfam" id="PF13505">
    <property type="entry name" value="OMP_b-brl"/>
    <property type="match status" value="1"/>
</dbReference>
<dbReference type="RefSeq" id="WP_161810078.1">
    <property type="nucleotide sequence ID" value="NZ_BLJN01000001.1"/>
</dbReference>
<dbReference type="EMBL" id="BLJN01000001">
    <property type="protein sequence ID" value="GFE78144.1"/>
    <property type="molecule type" value="Genomic_DNA"/>
</dbReference>
<sequence>MRKAILASALLLASTATMAADNGIYLGASLGQANTELDRDATGLDLDGDDTGFKIIAGIRPLDWFGIEASYVNFGEVKEGPLSVESDGITGFGVFFLPVGPVDLFAKGGVISFDTDVKIRNFGNFRDDGTDFAYGVGAQFRFLSLSVRAEYEMFDIDNVDDANMLSIGVTYTFL</sequence>
<feature type="domain" description="Outer membrane protein beta-barrel" evidence="3">
    <location>
        <begin position="6"/>
        <end position="173"/>
    </location>
</feature>
<evidence type="ECO:0000256" key="2">
    <source>
        <dbReference type="SAM" id="SignalP"/>
    </source>
</evidence>
<accession>A0A829Y4N1</accession>
<reference evidence="5" key="1">
    <citation type="submission" date="2020-01" db="EMBL/GenBank/DDBJ databases">
        <title>'Steroidobacter agaridevorans' sp. nov., agar-degrading bacteria isolated from rhizosphere soils.</title>
        <authorList>
            <person name="Ikenaga M."/>
            <person name="Kataoka M."/>
            <person name="Murouchi A."/>
            <person name="Katsuragi S."/>
            <person name="Sakai M."/>
        </authorList>
    </citation>
    <scope>NUCLEOTIDE SEQUENCE [LARGE SCALE GENOMIC DNA]</scope>
    <source>
        <strain evidence="5">YU21-B</strain>
    </source>
</reference>
<dbReference type="Proteomes" id="UP000445000">
    <property type="component" value="Unassembled WGS sequence"/>
</dbReference>
<evidence type="ECO:0000256" key="1">
    <source>
        <dbReference type="ARBA" id="ARBA00022729"/>
    </source>
</evidence>
<dbReference type="Gene3D" id="2.40.160.20">
    <property type="match status" value="1"/>
</dbReference>
<gene>
    <name evidence="4" type="ORF">GCM10011487_01440</name>
</gene>
<name>A0A829Y4N1_9GAMM</name>
<dbReference type="SUPFAM" id="SSF56925">
    <property type="entry name" value="OMPA-like"/>
    <property type="match status" value="1"/>
</dbReference>
<evidence type="ECO:0000313" key="4">
    <source>
        <dbReference type="EMBL" id="GFE78144.1"/>
    </source>
</evidence>
<evidence type="ECO:0000259" key="3">
    <source>
        <dbReference type="Pfam" id="PF13505"/>
    </source>
</evidence>
<organism evidence="4 5">
    <name type="scientific">Steroidobacter agaridevorans</name>
    <dbReference type="NCBI Taxonomy" id="2695856"/>
    <lineage>
        <taxon>Bacteria</taxon>
        <taxon>Pseudomonadati</taxon>
        <taxon>Pseudomonadota</taxon>
        <taxon>Gammaproteobacteria</taxon>
        <taxon>Steroidobacterales</taxon>
        <taxon>Steroidobacteraceae</taxon>
        <taxon>Steroidobacter</taxon>
    </lineage>
</organism>
<keyword evidence="5" id="KW-1185">Reference proteome</keyword>
<keyword evidence="1 2" id="KW-0732">Signal</keyword>
<dbReference type="AlphaFoldDB" id="A0A829Y4N1"/>
<dbReference type="InterPro" id="IPR027385">
    <property type="entry name" value="Beta-barrel_OMP"/>
</dbReference>
<comment type="caution">
    <text evidence="4">The sequence shown here is derived from an EMBL/GenBank/DDBJ whole genome shotgun (WGS) entry which is preliminary data.</text>
</comment>
<evidence type="ECO:0000313" key="5">
    <source>
        <dbReference type="Proteomes" id="UP000445000"/>
    </source>
</evidence>
<dbReference type="InterPro" id="IPR011250">
    <property type="entry name" value="OMP/PagP_B-barrel"/>
</dbReference>
<proteinExistence type="predicted"/>
<feature type="signal peptide" evidence="2">
    <location>
        <begin position="1"/>
        <end position="19"/>
    </location>
</feature>
<protein>
    <recommendedName>
        <fullName evidence="3">Outer membrane protein beta-barrel domain-containing protein</fullName>
    </recommendedName>
</protein>